<proteinExistence type="predicted"/>
<dbReference type="OrthoDB" id="6763109at2759"/>
<evidence type="ECO:0000313" key="1">
    <source>
        <dbReference type="EMBL" id="CAH0546570.1"/>
    </source>
</evidence>
<accession>A0A9P0F9E2</accession>
<gene>
    <name evidence="1" type="ORF">MELIAE_LOCUS702</name>
</gene>
<protein>
    <submittedName>
        <fullName evidence="1">Uncharacterized protein</fullName>
    </submittedName>
</protein>
<organism evidence="1 2">
    <name type="scientific">Brassicogethes aeneus</name>
    <name type="common">Rape pollen beetle</name>
    <name type="synonym">Meligethes aeneus</name>
    <dbReference type="NCBI Taxonomy" id="1431903"/>
    <lineage>
        <taxon>Eukaryota</taxon>
        <taxon>Metazoa</taxon>
        <taxon>Ecdysozoa</taxon>
        <taxon>Arthropoda</taxon>
        <taxon>Hexapoda</taxon>
        <taxon>Insecta</taxon>
        <taxon>Pterygota</taxon>
        <taxon>Neoptera</taxon>
        <taxon>Endopterygota</taxon>
        <taxon>Coleoptera</taxon>
        <taxon>Polyphaga</taxon>
        <taxon>Cucujiformia</taxon>
        <taxon>Nitidulidae</taxon>
        <taxon>Meligethinae</taxon>
        <taxon>Brassicogethes</taxon>
    </lineage>
</organism>
<sequence length="200" mass="23649">MEDHKQHNNSFDSDKTVSFHSQKSLEYVDHFSIDSESDESEILDPFEKYHVDKLLKPSPGKYISKKELIKKIADEFTEETKKLFDEIREEMKTTEDPLEVNFKNMPKTSLLDFKDLPQTNINLPKPLEDSDSEYSDDESYVSNIWQMMESNCTNTFQMSTPNFNAYQEQKPHWLDRPLISWDTLNASTLKCQKWLKDQDF</sequence>
<reference evidence="1" key="1">
    <citation type="submission" date="2021-12" db="EMBL/GenBank/DDBJ databases">
        <authorList>
            <person name="King R."/>
        </authorList>
    </citation>
    <scope>NUCLEOTIDE SEQUENCE</scope>
</reference>
<dbReference type="Proteomes" id="UP001154078">
    <property type="component" value="Chromosome 1"/>
</dbReference>
<dbReference type="EMBL" id="OV121132">
    <property type="protein sequence ID" value="CAH0546570.1"/>
    <property type="molecule type" value="Genomic_DNA"/>
</dbReference>
<evidence type="ECO:0000313" key="2">
    <source>
        <dbReference type="Proteomes" id="UP001154078"/>
    </source>
</evidence>
<name>A0A9P0F9E2_BRAAE</name>
<dbReference type="AlphaFoldDB" id="A0A9P0F9E2"/>
<keyword evidence="2" id="KW-1185">Reference proteome</keyword>